<dbReference type="CDD" id="cd03192">
    <property type="entry name" value="GST_C_Sigma_like"/>
    <property type="match status" value="1"/>
</dbReference>
<dbReference type="SFLD" id="SFLDS00019">
    <property type="entry name" value="Glutathione_Transferase_(cytos"/>
    <property type="match status" value="1"/>
</dbReference>
<keyword evidence="3" id="KW-1185">Reference proteome</keyword>
<dbReference type="Gene3D" id="3.40.30.10">
    <property type="entry name" value="Glutaredoxin"/>
    <property type="match status" value="1"/>
</dbReference>
<proteinExistence type="predicted"/>
<dbReference type="PANTHER" id="PTHR11571">
    <property type="entry name" value="GLUTATHIONE S-TRANSFERASE"/>
    <property type="match status" value="1"/>
</dbReference>
<dbReference type="WBParaSite" id="ACRNAN_Path_411.g1569.t1">
    <property type="protein sequence ID" value="ACRNAN_Path_411.g1569.t1"/>
    <property type="gene ID" value="ACRNAN_Path_411.g1569"/>
</dbReference>
<evidence type="ECO:0000259" key="1">
    <source>
        <dbReference type="PROSITE" id="PS50404"/>
    </source>
</evidence>
<dbReference type="InterPro" id="IPR036249">
    <property type="entry name" value="Thioredoxin-like_sf"/>
</dbReference>
<accession>A0A914C6Q1</accession>
<name>A0A914C6Q1_9BILA</name>
<dbReference type="SUPFAM" id="SSF52833">
    <property type="entry name" value="Thioredoxin-like"/>
    <property type="match status" value="1"/>
</dbReference>
<dbReference type="Proteomes" id="UP000887540">
    <property type="component" value="Unplaced"/>
</dbReference>
<dbReference type="PANTHER" id="PTHR11571:SF261">
    <property type="entry name" value="GLUTATHIONE S-TRANSFERASE GST-36-RELATED"/>
    <property type="match status" value="1"/>
</dbReference>
<feature type="domain" description="GST N-terminal" evidence="1">
    <location>
        <begin position="1"/>
        <end position="35"/>
    </location>
</feature>
<dbReference type="PROSITE" id="PS50404">
    <property type="entry name" value="GST_NTER"/>
    <property type="match status" value="1"/>
</dbReference>
<sequence length="164" mass="18999">MPFKQVPVLIVDGNTEIAQSAVMLRYLAKKHGLVAKTVEEQAVCDMYAEYIQDFIMNIRPWIWTITRGSSEEEKQEKFNNLFVPQVTENFGPIFQKQLEKSGTGYLVGELTWADFMLAEWSDKIVTVGKSDILDNFPKILEHRNKILLLPNIQEYLKNRPDSKF</sequence>
<evidence type="ECO:0000259" key="2">
    <source>
        <dbReference type="PROSITE" id="PS50405"/>
    </source>
</evidence>
<protein>
    <submittedName>
        <fullName evidence="4">Glutathione S-transferase</fullName>
    </submittedName>
</protein>
<dbReference type="GO" id="GO:0006749">
    <property type="term" value="P:glutathione metabolic process"/>
    <property type="evidence" value="ECO:0007669"/>
    <property type="project" value="TreeGrafter"/>
</dbReference>
<evidence type="ECO:0000313" key="4">
    <source>
        <dbReference type="WBParaSite" id="ACRNAN_Path_411.g1569.t1"/>
    </source>
</evidence>
<dbReference type="AlphaFoldDB" id="A0A914C6Q1"/>
<dbReference type="SUPFAM" id="SSF47616">
    <property type="entry name" value="GST C-terminal domain-like"/>
    <property type="match status" value="1"/>
</dbReference>
<reference evidence="4" key="1">
    <citation type="submission" date="2022-11" db="UniProtKB">
        <authorList>
            <consortium name="WormBaseParasite"/>
        </authorList>
    </citation>
    <scope>IDENTIFICATION</scope>
</reference>
<dbReference type="GO" id="GO:0004364">
    <property type="term" value="F:glutathione transferase activity"/>
    <property type="evidence" value="ECO:0007669"/>
    <property type="project" value="TreeGrafter"/>
</dbReference>
<dbReference type="InterPro" id="IPR036282">
    <property type="entry name" value="Glutathione-S-Trfase_C_sf"/>
</dbReference>
<dbReference type="Gene3D" id="1.20.1050.10">
    <property type="match status" value="1"/>
</dbReference>
<dbReference type="InterPro" id="IPR004045">
    <property type="entry name" value="Glutathione_S-Trfase_N"/>
</dbReference>
<dbReference type="InterPro" id="IPR010987">
    <property type="entry name" value="Glutathione-S-Trfase_C-like"/>
</dbReference>
<dbReference type="InterPro" id="IPR040079">
    <property type="entry name" value="Glutathione_S-Trfase"/>
</dbReference>
<organism evidence="3 4">
    <name type="scientific">Acrobeloides nanus</name>
    <dbReference type="NCBI Taxonomy" id="290746"/>
    <lineage>
        <taxon>Eukaryota</taxon>
        <taxon>Metazoa</taxon>
        <taxon>Ecdysozoa</taxon>
        <taxon>Nematoda</taxon>
        <taxon>Chromadorea</taxon>
        <taxon>Rhabditida</taxon>
        <taxon>Tylenchina</taxon>
        <taxon>Cephalobomorpha</taxon>
        <taxon>Cephaloboidea</taxon>
        <taxon>Cephalobidae</taxon>
        <taxon>Acrobeloides</taxon>
    </lineage>
</organism>
<feature type="domain" description="GST C-terminal" evidence="2">
    <location>
        <begin position="37"/>
        <end position="164"/>
    </location>
</feature>
<dbReference type="InterPro" id="IPR004046">
    <property type="entry name" value="GST_C"/>
</dbReference>
<evidence type="ECO:0000313" key="3">
    <source>
        <dbReference type="Proteomes" id="UP000887540"/>
    </source>
</evidence>
<dbReference type="InterPro" id="IPR050213">
    <property type="entry name" value="GST_superfamily"/>
</dbReference>
<dbReference type="Pfam" id="PF14497">
    <property type="entry name" value="GST_C_3"/>
    <property type="match status" value="1"/>
</dbReference>
<dbReference type="PROSITE" id="PS50405">
    <property type="entry name" value="GST_CTER"/>
    <property type="match status" value="1"/>
</dbReference>